<dbReference type="STRING" id="1079859.SAMN04515674_102363"/>
<dbReference type="RefSeq" id="WP_092013061.1">
    <property type="nucleotide sequence ID" value="NZ_FOXH01000002.1"/>
</dbReference>
<keyword evidence="2 4" id="KW-0378">Hydrolase</keyword>
<organism evidence="8 9">
    <name type="scientific">Pseudarcicella hirudinis</name>
    <dbReference type="NCBI Taxonomy" id="1079859"/>
    <lineage>
        <taxon>Bacteria</taxon>
        <taxon>Pseudomonadati</taxon>
        <taxon>Bacteroidota</taxon>
        <taxon>Cytophagia</taxon>
        <taxon>Cytophagales</taxon>
        <taxon>Flectobacillaceae</taxon>
        <taxon>Pseudarcicella</taxon>
    </lineage>
</organism>
<dbReference type="OrthoDB" id="9759709at2"/>
<dbReference type="SUPFAM" id="SSF49899">
    <property type="entry name" value="Concanavalin A-like lectins/glucanases"/>
    <property type="match status" value="1"/>
</dbReference>
<proteinExistence type="inferred from homology"/>
<evidence type="ECO:0000256" key="4">
    <source>
        <dbReference type="RuleBase" id="RU362110"/>
    </source>
</evidence>
<keyword evidence="3 4" id="KW-0326">Glycosidase</keyword>
<dbReference type="PANTHER" id="PTHR42800">
    <property type="entry name" value="EXOINULINASE INUD (AFU_ORTHOLOGUE AFUA_5G00480)"/>
    <property type="match status" value="1"/>
</dbReference>
<evidence type="ECO:0000256" key="5">
    <source>
        <dbReference type="SAM" id="SignalP"/>
    </source>
</evidence>
<gene>
    <name evidence="8" type="ORF">SAMN04515674_102363</name>
</gene>
<dbReference type="InterPro" id="IPR013320">
    <property type="entry name" value="ConA-like_dom_sf"/>
</dbReference>
<dbReference type="Proteomes" id="UP000199306">
    <property type="component" value="Unassembled WGS sequence"/>
</dbReference>
<dbReference type="GO" id="GO:0004575">
    <property type="term" value="F:sucrose alpha-glucosidase activity"/>
    <property type="evidence" value="ECO:0007669"/>
    <property type="project" value="TreeGrafter"/>
</dbReference>
<evidence type="ECO:0000313" key="9">
    <source>
        <dbReference type="Proteomes" id="UP000199306"/>
    </source>
</evidence>
<dbReference type="GO" id="GO:0005987">
    <property type="term" value="P:sucrose catabolic process"/>
    <property type="evidence" value="ECO:0007669"/>
    <property type="project" value="TreeGrafter"/>
</dbReference>
<protein>
    <submittedName>
        <fullName evidence="8">Fructan beta-fructosidase</fullName>
    </submittedName>
</protein>
<evidence type="ECO:0000259" key="6">
    <source>
        <dbReference type="Pfam" id="PF00251"/>
    </source>
</evidence>
<dbReference type="GO" id="GO:0005737">
    <property type="term" value="C:cytoplasm"/>
    <property type="evidence" value="ECO:0007669"/>
    <property type="project" value="TreeGrafter"/>
</dbReference>
<feature type="domain" description="Glycosyl hydrolase family 32 N-terminal" evidence="6">
    <location>
        <begin position="33"/>
        <end position="351"/>
    </location>
</feature>
<evidence type="ECO:0000256" key="3">
    <source>
        <dbReference type="ARBA" id="ARBA00023295"/>
    </source>
</evidence>
<feature type="chain" id="PRO_5011619021" evidence="5">
    <location>
        <begin position="22"/>
        <end position="505"/>
    </location>
</feature>
<dbReference type="Pfam" id="PF08244">
    <property type="entry name" value="Glyco_hydro_32C"/>
    <property type="match status" value="1"/>
</dbReference>
<dbReference type="InterPro" id="IPR001362">
    <property type="entry name" value="Glyco_hydro_32"/>
</dbReference>
<dbReference type="CDD" id="cd18622">
    <property type="entry name" value="GH32_Inu-like"/>
    <property type="match status" value="1"/>
</dbReference>
<dbReference type="InterPro" id="IPR023296">
    <property type="entry name" value="Glyco_hydro_beta-prop_sf"/>
</dbReference>
<dbReference type="PANTHER" id="PTHR42800:SF1">
    <property type="entry name" value="EXOINULINASE INUD (AFU_ORTHOLOGUE AFUA_5G00480)"/>
    <property type="match status" value="1"/>
</dbReference>
<evidence type="ECO:0000256" key="1">
    <source>
        <dbReference type="ARBA" id="ARBA00009902"/>
    </source>
</evidence>
<evidence type="ECO:0000256" key="2">
    <source>
        <dbReference type="ARBA" id="ARBA00022801"/>
    </source>
</evidence>
<dbReference type="InterPro" id="IPR013189">
    <property type="entry name" value="Glyco_hydro_32_C"/>
</dbReference>
<comment type="similarity">
    <text evidence="1 4">Belongs to the glycosyl hydrolase 32 family.</text>
</comment>
<name>A0A1I5P9Z5_9BACT</name>
<sequence>MNFRYSLIVSLLLGLSITGFAQKETPDYRPQYHFTPPKNWTNDPNGLVYSDGKYHLFYQYNPFGNQWGHMSWGHATSTDLINWNHLSLALPEYNNADGSESMIFSGSAVVDKQNSSGFFTKGQTNGLVAIYTAFVHRNLAPIYQHQNLAYSGDDGKTWQYYKQNPVLDLKSKDFRDPKVFWYAPQQKWVMTVSKADRQQAYFYESHDLKSWKFMSRWGRAGNTARVWECPDLIEVSVQGEKTKKWVLFISSGNPQELYPGMQYFVGEFDGKSFKPDQAYEEPEYVDFGKDFFAGVTFNNAPNDRKILLGWVNDWEYANDIPTGGEWRGAFSVPRELSLKRTAKGFELIQWPVSELKKGQKEAFSTQNLKVTSNYEVPFRGNIFDLELTLKPQQAKVFELKLLQSTDEETVLRYDVSEQTLSLDRTHSGNVSFNPKFASVEKVRVPLKDGKLQLRVLADKSIIEVFAQNGEKTLTDLVFPLKKEGKLSISSSGGESVINLLKINSW</sequence>
<feature type="domain" description="Glycosyl hydrolase family 32 C-terminal" evidence="7">
    <location>
        <begin position="360"/>
        <end position="501"/>
    </location>
</feature>
<evidence type="ECO:0000313" key="8">
    <source>
        <dbReference type="EMBL" id="SFP30928.1"/>
    </source>
</evidence>
<dbReference type="SUPFAM" id="SSF75005">
    <property type="entry name" value="Arabinanase/levansucrase/invertase"/>
    <property type="match status" value="1"/>
</dbReference>
<reference evidence="8 9" key="1">
    <citation type="submission" date="2016-10" db="EMBL/GenBank/DDBJ databases">
        <authorList>
            <person name="de Groot N.N."/>
        </authorList>
    </citation>
    <scope>NUCLEOTIDE SEQUENCE [LARGE SCALE GENOMIC DNA]</scope>
    <source>
        <strain evidence="9">E92,LMG 26720,CCM 7988</strain>
    </source>
</reference>
<accession>A0A1I5P9Z5</accession>
<dbReference type="EMBL" id="FOXH01000002">
    <property type="protein sequence ID" value="SFP30928.1"/>
    <property type="molecule type" value="Genomic_DNA"/>
</dbReference>
<dbReference type="AlphaFoldDB" id="A0A1I5P9Z5"/>
<feature type="signal peptide" evidence="5">
    <location>
        <begin position="1"/>
        <end position="21"/>
    </location>
</feature>
<dbReference type="Gene3D" id="2.60.120.560">
    <property type="entry name" value="Exo-inulinase, domain 1"/>
    <property type="match status" value="1"/>
</dbReference>
<dbReference type="InterPro" id="IPR013148">
    <property type="entry name" value="Glyco_hydro_32_N"/>
</dbReference>
<keyword evidence="9" id="KW-1185">Reference proteome</keyword>
<evidence type="ECO:0000259" key="7">
    <source>
        <dbReference type="Pfam" id="PF08244"/>
    </source>
</evidence>
<dbReference type="Pfam" id="PF00251">
    <property type="entry name" value="Glyco_hydro_32N"/>
    <property type="match status" value="1"/>
</dbReference>
<dbReference type="Gene3D" id="2.115.10.20">
    <property type="entry name" value="Glycosyl hydrolase domain, family 43"/>
    <property type="match status" value="1"/>
</dbReference>
<dbReference type="SMART" id="SM00640">
    <property type="entry name" value="Glyco_32"/>
    <property type="match status" value="1"/>
</dbReference>
<keyword evidence="5" id="KW-0732">Signal</keyword>